<name>N1RFD9_FUSC4</name>
<evidence type="ECO:0000313" key="3">
    <source>
        <dbReference type="Proteomes" id="UP000016929"/>
    </source>
</evidence>
<reference evidence="3" key="1">
    <citation type="submission" date="2012-09" db="EMBL/GenBank/DDBJ databases">
        <title>Genome sequencing and comparative transcriptomics of race 1 and race 4 of banana pathogen: Fusarium oxysporum f. sp. cubense.</title>
        <authorList>
            <person name="Fang X."/>
            <person name="Huang J."/>
        </authorList>
    </citation>
    <scope>NUCLEOTIDE SEQUENCE [LARGE SCALE GENOMIC DNA]</scope>
    <source>
        <strain evidence="3">race 4</strain>
    </source>
</reference>
<keyword evidence="3" id="KW-1185">Reference proteome</keyword>
<protein>
    <submittedName>
        <fullName evidence="2">Uncharacterized protein</fullName>
    </submittedName>
</protein>
<gene>
    <name evidence="2" type="ORF">FOC4_g10011305</name>
</gene>
<proteinExistence type="predicted"/>
<evidence type="ECO:0000256" key="1">
    <source>
        <dbReference type="SAM" id="MobiDB-lite"/>
    </source>
</evidence>
<reference evidence="3" key="2">
    <citation type="journal article" date="2014" name="PLoS ONE">
        <title>Genome and Transcriptome Analysis of the Fungal Pathogen Fusarium oxysporum f. sp. cubense Causing Banana Vascular Wilt Disease.</title>
        <authorList>
            <person name="Guo L."/>
            <person name="Han L."/>
            <person name="Yang L."/>
            <person name="Zeng H."/>
            <person name="Fan D."/>
            <person name="Zhu Y."/>
            <person name="Feng Y."/>
            <person name="Wang G."/>
            <person name="Peng C."/>
            <person name="Jiang X."/>
            <person name="Zhou D."/>
            <person name="Ni P."/>
            <person name="Liang C."/>
            <person name="Liu L."/>
            <person name="Wang J."/>
            <person name="Mao C."/>
            <person name="Fang X."/>
            <person name="Peng M."/>
            <person name="Huang J."/>
        </authorList>
    </citation>
    <scope>NUCLEOTIDE SEQUENCE [LARGE SCALE GENOMIC DNA]</scope>
    <source>
        <strain evidence="3">race 4</strain>
    </source>
</reference>
<accession>N1RFD9</accession>
<dbReference type="Proteomes" id="UP000016929">
    <property type="component" value="Unassembled WGS sequence"/>
</dbReference>
<evidence type="ECO:0000313" key="2">
    <source>
        <dbReference type="EMBL" id="EMT65323.1"/>
    </source>
</evidence>
<dbReference type="HOGENOM" id="CLU_3125035_0_0_1"/>
<dbReference type="EMBL" id="KB726990">
    <property type="protein sequence ID" value="EMT65323.1"/>
    <property type="molecule type" value="Genomic_DNA"/>
</dbReference>
<organism evidence="2 3">
    <name type="scientific">Fusarium oxysporum f. sp. cubense (strain race 4)</name>
    <name type="common">Panama disease fungus</name>
    <dbReference type="NCBI Taxonomy" id="2502994"/>
    <lineage>
        <taxon>Eukaryota</taxon>
        <taxon>Fungi</taxon>
        <taxon>Dikarya</taxon>
        <taxon>Ascomycota</taxon>
        <taxon>Pezizomycotina</taxon>
        <taxon>Sordariomycetes</taxon>
        <taxon>Hypocreomycetidae</taxon>
        <taxon>Hypocreales</taxon>
        <taxon>Nectriaceae</taxon>
        <taxon>Fusarium</taxon>
        <taxon>Fusarium oxysporum species complex</taxon>
    </lineage>
</organism>
<feature type="region of interest" description="Disordered" evidence="1">
    <location>
        <begin position="26"/>
        <end position="51"/>
    </location>
</feature>
<sequence>MPRIDARFSNYRVDPGHLPRVLPWSNHIPPDHLGQEAIPGANNGSGDQTAP</sequence>
<dbReference type="AlphaFoldDB" id="N1RFD9"/>
<feature type="compositionally biased region" description="Polar residues" evidence="1">
    <location>
        <begin position="42"/>
        <end position="51"/>
    </location>
</feature>